<keyword evidence="1" id="KW-0472">Membrane</keyword>
<gene>
    <name evidence="2" type="ORF">BWGOE8_46100</name>
</gene>
<comment type="caution">
    <text evidence="2">The sequence shown here is derived from an EMBL/GenBank/DDBJ whole genome shotgun (WGS) entry which is preliminary data.</text>
</comment>
<accession>A0A1E8B1U7</accession>
<name>A0A1E8B1U7_BACMY</name>
<dbReference type="RefSeq" id="WP_070145064.1">
    <property type="nucleotide sequence ID" value="NZ_LXLT01000064.1"/>
</dbReference>
<dbReference type="PATRIC" id="fig|86662.25.peg.4727"/>
<evidence type="ECO:0000313" key="2">
    <source>
        <dbReference type="EMBL" id="OFD72822.1"/>
    </source>
</evidence>
<dbReference type="EMBL" id="LXLT01000064">
    <property type="protein sequence ID" value="OFD72822.1"/>
    <property type="molecule type" value="Genomic_DNA"/>
</dbReference>
<feature type="transmembrane region" description="Helical" evidence="1">
    <location>
        <begin position="6"/>
        <end position="27"/>
    </location>
</feature>
<feature type="transmembrane region" description="Helical" evidence="1">
    <location>
        <begin position="66"/>
        <end position="84"/>
    </location>
</feature>
<evidence type="ECO:0000256" key="1">
    <source>
        <dbReference type="SAM" id="Phobius"/>
    </source>
</evidence>
<dbReference type="Proteomes" id="UP000175706">
    <property type="component" value="Unassembled WGS sequence"/>
</dbReference>
<keyword evidence="1" id="KW-0812">Transmembrane</keyword>
<dbReference type="AlphaFoldDB" id="A0A1E8B1U7"/>
<organism evidence="2 3">
    <name type="scientific">Bacillus mycoides</name>
    <dbReference type="NCBI Taxonomy" id="1405"/>
    <lineage>
        <taxon>Bacteria</taxon>
        <taxon>Bacillati</taxon>
        <taxon>Bacillota</taxon>
        <taxon>Bacilli</taxon>
        <taxon>Bacillales</taxon>
        <taxon>Bacillaceae</taxon>
        <taxon>Bacillus</taxon>
        <taxon>Bacillus cereus group</taxon>
    </lineage>
</organism>
<proteinExistence type="predicted"/>
<feature type="transmembrane region" description="Helical" evidence="1">
    <location>
        <begin position="96"/>
        <end position="115"/>
    </location>
</feature>
<evidence type="ECO:0008006" key="4">
    <source>
        <dbReference type="Google" id="ProtNLM"/>
    </source>
</evidence>
<sequence length="124" mass="13837">MFSIIWMLFMPLLMLCGIAGGIFLVVTGIIHRKFLAILMGIICCSFVIMPFIFLNKGINGENVLHIPTVLYWILFSLAGLFAGMNGARSKINSIRNMGFIIFSIGLFTAVCYQLMSMPDSSFIR</sequence>
<reference evidence="2 3" key="1">
    <citation type="submission" date="2016-05" db="EMBL/GenBank/DDBJ databases">
        <title>Bacillus thuringiensis and Bacillus weihenstephanensis as novel biocontrol agents of wilt causing Verticillium species.</title>
        <authorList>
            <person name="Hollensteiner J."/>
            <person name="Wemheuer F."/>
            <person name="Harting R."/>
            <person name="Kolarzyk A."/>
            <person name="Diaz-Valerio S."/>
            <person name="Poehlein A."/>
            <person name="Brzuszkiewicz E."/>
            <person name="Nesemann K."/>
            <person name="Braus-Stromeyer S."/>
            <person name="Braus G."/>
            <person name="Daniel R."/>
            <person name="Liesegang H."/>
        </authorList>
    </citation>
    <scope>NUCLEOTIDE SEQUENCE [LARGE SCALE GENOMIC DNA]</scope>
    <source>
        <strain evidence="2 3">GOE8</strain>
    </source>
</reference>
<protein>
    <recommendedName>
        <fullName evidence="4">Ammonia permease</fullName>
    </recommendedName>
</protein>
<feature type="transmembrane region" description="Helical" evidence="1">
    <location>
        <begin position="34"/>
        <end position="54"/>
    </location>
</feature>
<keyword evidence="1" id="KW-1133">Transmembrane helix</keyword>
<evidence type="ECO:0000313" key="3">
    <source>
        <dbReference type="Proteomes" id="UP000175706"/>
    </source>
</evidence>